<dbReference type="EMBL" id="AP014569">
    <property type="protein sequence ID" value="BAO83839.1"/>
    <property type="molecule type" value="Genomic_DNA"/>
</dbReference>
<keyword evidence="2" id="KW-0378">Hydrolase</keyword>
<dbReference type="HOGENOM" id="CLU_1892623_0_0_4"/>
<dbReference type="AlphaFoldDB" id="A0A060NYB4"/>
<organism evidence="2 3">
    <name type="scientific">Serpentinimonas maccroryi</name>
    <dbReference type="NCBI Taxonomy" id="1458426"/>
    <lineage>
        <taxon>Bacteria</taxon>
        <taxon>Pseudomonadati</taxon>
        <taxon>Pseudomonadota</taxon>
        <taxon>Betaproteobacteria</taxon>
        <taxon>Burkholderiales</taxon>
        <taxon>Comamonadaceae</taxon>
        <taxon>Serpentinimonas</taxon>
    </lineage>
</organism>
<evidence type="ECO:0000313" key="3">
    <source>
        <dbReference type="Proteomes" id="UP000066014"/>
    </source>
</evidence>
<name>A0A060NYB4_9BURK</name>
<dbReference type="KEGG" id="cbab:SMCB_1611"/>
<evidence type="ECO:0000256" key="1">
    <source>
        <dbReference type="SAM" id="MobiDB-lite"/>
    </source>
</evidence>
<dbReference type="Proteomes" id="UP000066014">
    <property type="component" value="Chromosome"/>
</dbReference>
<dbReference type="GO" id="GO:0008233">
    <property type="term" value="F:peptidase activity"/>
    <property type="evidence" value="ECO:0007669"/>
    <property type="project" value="UniProtKB-KW"/>
</dbReference>
<keyword evidence="2" id="KW-0645">Protease</keyword>
<sequence length="134" mass="14056">MQERLARDAAAVEADAPEPCPFVHEGDSEAAVGGVEGGRVAAGAPADDEQLRFANVGHASTPRVDLPTGVIDEVAEIGIFRRRSAHSVPLSFLRRPIHVCESAATCSLGWPTCLSDAGLPVPEPRRLPAAARGR</sequence>
<protein>
    <submittedName>
        <fullName evidence="2">Trypsin-like serine protease, typically periplasmic, contain C-terminal PDZ domain</fullName>
    </submittedName>
</protein>
<proteinExistence type="predicted"/>
<evidence type="ECO:0000313" key="2">
    <source>
        <dbReference type="EMBL" id="BAO83839.1"/>
    </source>
</evidence>
<keyword evidence="3" id="KW-1185">Reference proteome</keyword>
<accession>A0A060NYB4</accession>
<reference evidence="2 3" key="1">
    <citation type="journal article" date="2014" name="Nat. Commun.">
        <title>Physiological and genomic features of highly alkaliphilic hydrogen-utilizing Betaproteobacteria from a continental serpentinizing site.</title>
        <authorList>
            <person name="Suzuki S."/>
            <person name="Kuenen J.G."/>
            <person name="Schipper K."/>
            <person name="van der Velde S."/>
            <person name="Ishii S."/>
            <person name="Wu A."/>
            <person name="Sorokin D.Y."/>
            <person name="Tenney A."/>
            <person name="Meng X.Y."/>
            <person name="Morrill P.L."/>
            <person name="Kamagata Y."/>
            <person name="Muyzer G."/>
            <person name="Nealson K.H."/>
        </authorList>
    </citation>
    <scope>NUCLEOTIDE SEQUENCE [LARGE SCALE GENOMIC DNA]</scope>
    <source>
        <strain evidence="2 3">B1</strain>
    </source>
</reference>
<gene>
    <name evidence="2" type="ORF">SMCB_1611</name>
</gene>
<feature type="region of interest" description="Disordered" evidence="1">
    <location>
        <begin position="1"/>
        <end position="22"/>
    </location>
</feature>
<dbReference type="GO" id="GO:0006508">
    <property type="term" value="P:proteolysis"/>
    <property type="evidence" value="ECO:0007669"/>
    <property type="project" value="UniProtKB-KW"/>
</dbReference>